<evidence type="ECO:0000313" key="1">
    <source>
        <dbReference type="EMBL" id="NHO32442.1"/>
    </source>
</evidence>
<gene>
    <name evidence="1" type="ORF">GOB84_07670</name>
</gene>
<organism evidence="1 2">
    <name type="scientific">Acetobacter fallax</name>
    <dbReference type="NCBI Taxonomy" id="1737473"/>
    <lineage>
        <taxon>Bacteria</taxon>
        <taxon>Pseudomonadati</taxon>
        <taxon>Pseudomonadota</taxon>
        <taxon>Alphaproteobacteria</taxon>
        <taxon>Acetobacterales</taxon>
        <taxon>Acetobacteraceae</taxon>
        <taxon>Acetobacter</taxon>
    </lineage>
</organism>
<reference evidence="1 2" key="1">
    <citation type="journal article" date="2020" name="Int. J. Syst. Evol. Microbiol.">
        <title>Novel acetic acid bacteria from cider fermentations: Acetobacter conturbans sp. nov. and Acetobacter fallax sp. nov.</title>
        <authorList>
            <person name="Sombolestani A.S."/>
            <person name="Cleenwerck I."/>
            <person name="Cnockaert M."/>
            <person name="Borremans W."/>
            <person name="Wieme A.D."/>
            <person name="De Vuyst L."/>
            <person name="Vandamme P."/>
        </authorList>
    </citation>
    <scope>NUCLEOTIDE SEQUENCE [LARGE SCALE GENOMIC DNA]</scope>
    <source>
        <strain evidence="1 2">LMG 1637</strain>
    </source>
</reference>
<dbReference type="RefSeq" id="WP_173576975.1">
    <property type="nucleotide sequence ID" value="NZ_WOSW01000011.1"/>
</dbReference>
<dbReference type="EMBL" id="WOSW01000011">
    <property type="protein sequence ID" value="NHO32442.1"/>
    <property type="molecule type" value="Genomic_DNA"/>
</dbReference>
<dbReference type="Proteomes" id="UP000615326">
    <property type="component" value="Unassembled WGS sequence"/>
</dbReference>
<evidence type="ECO:0000313" key="2">
    <source>
        <dbReference type="Proteomes" id="UP000615326"/>
    </source>
</evidence>
<comment type="caution">
    <text evidence="1">The sequence shown here is derived from an EMBL/GenBank/DDBJ whole genome shotgun (WGS) entry which is preliminary data.</text>
</comment>
<protein>
    <submittedName>
        <fullName evidence="1">Uncharacterized protein</fullName>
    </submittedName>
</protein>
<proteinExistence type="predicted"/>
<keyword evidence="2" id="KW-1185">Reference proteome</keyword>
<accession>A0ABX0K9J9</accession>
<name>A0ABX0K9J9_9PROT</name>
<sequence>MNENGEEDHMSAPAFPPLNPSAERAFFERRFTELAERNQEQDRYIRGLRALVDMLRQELEGFRVQEVSGPVTESPVAHVDTAESARVPSPWGVIPSVLSVKNNLFLPAGWPVAGKDEDGTQRYAALKVYGENTAPSEWSGMLSSWFDDHAADISAALVPHEIASPDFLDQLRKATVAPVIVVWSGKVKISDDRDARIIAASDLSVTDSASVVSSIRQLHSGCPVVELPPDHVFFATFRSQAV</sequence>